<evidence type="ECO:0000313" key="2">
    <source>
        <dbReference type="Proteomes" id="UP000824139"/>
    </source>
</evidence>
<evidence type="ECO:0000313" key="1">
    <source>
        <dbReference type="EMBL" id="HIS82091.1"/>
    </source>
</evidence>
<organism evidence="1 2">
    <name type="scientific">Candidatus Scatenecus faecavium</name>
    <dbReference type="NCBI Taxonomy" id="2840915"/>
    <lineage>
        <taxon>Bacteria</taxon>
        <taxon>Candidatus Scatenecus</taxon>
    </lineage>
</organism>
<gene>
    <name evidence="1" type="ORF">IAD41_00570</name>
</gene>
<sequence length="57" mass="6518">MTKEIKNENNSMIYCYTDKNNVLQSAKISNYSLNGLVTLKEISNTKNSYKITEKLAL</sequence>
<dbReference type="AlphaFoldDB" id="A0A9D1FV81"/>
<comment type="caution">
    <text evidence="1">The sequence shown here is derived from an EMBL/GenBank/DDBJ whole genome shotgun (WGS) entry which is preliminary data.</text>
</comment>
<reference evidence="1" key="2">
    <citation type="journal article" date="2021" name="PeerJ">
        <title>Extensive microbial diversity within the chicken gut microbiome revealed by metagenomics and culture.</title>
        <authorList>
            <person name="Gilroy R."/>
            <person name="Ravi A."/>
            <person name="Getino M."/>
            <person name="Pursley I."/>
            <person name="Horton D.L."/>
            <person name="Alikhan N.F."/>
            <person name="Baker D."/>
            <person name="Gharbi K."/>
            <person name="Hall N."/>
            <person name="Watson M."/>
            <person name="Adriaenssens E.M."/>
            <person name="Foster-Nyarko E."/>
            <person name="Jarju S."/>
            <person name="Secka A."/>
            <person name="Antonio M."/>
            <person name="Oren A."/>
            <person name="Chaudhuri R.R."/>
            <person name="La Ragione R."/>
            <person name="Hildebrand F."/>
            <person name="Pallen M.J."/>
        </authorList>
    </citation>
    <scope>NUCLEOTIDE SEQUENCE</scope>
    <source>
        <strain evidence="1">CHK152-2994</strain>
    </source>
</reference>
<reference evidence="1" key="1">
    <citation type="submission" date="2020-10" db="EMBL/GenBank/DDBJ databases">
        <authorList>
            <person name="Gilroy R."/>
        </authorList>
    </citation>
    <scope>NUCLEOTIDE SEQUENCE</scope>
    <source>
        <strain evidence="1">CHK152-2994</strain>
    </source>
</reference>
<accession>A0A9D1FV81</accession>
<proteinExistence type="predicted"/>
<protein>
    <submittedName>
        <fullName evidence="1">Uncharacterized protein</fullName>
    </submittedName>
</protein>
<dbReference type="Proteomes" id="UP000824139">
    <property type="component" value="Unassembled WGS sequence"/>
</dbReference>
<dbReference type="EMBL" id="DVJO01000016">
    <property type="protein sequence ID" value="HIS82091.1"/>
    <property type="molecule type" value="Genomic_DNA"/>
</dbReference>
<name>A0A9D1FV81_9BACT</name>